<dbReference type="SMART" id="SM01126">
    <property type="entry name" value="DDE_Tnp_IS1595"/>
    <property type="match status" value="1"/>
</dbReference>
<dbReference type="InterPro" id="IPR053164">
    <property type="entry name" value="IS1016-like_transposase"/>
</dbReference>
<reference evidence="3" key="1">
    <citation type="submission" date="2021-02" db="EMBL/GenBank/DDBJ databases">
        <authorList>
            <person name="Nowell W R."/>
        </authorList>
    </citation>
    <scope>NUCLEOTIDE SEQUENCE</scope>
    <source>
        <strain evidence="3">Ploen Becks lab</strain>
    </source>
</reference>
<feature type="region of interest" description="Disordered" evidence="1">
    <location>
        <begin position="278"/>
        <end position="305"/>
    </location>
</feature>
<feature type="domain" description="ISXO2-like transposase" evidence="2">
    <location>
        <begin position="88"/>
        <end position="234"/>
    </location>
</feature>
<dbReference type="PANTHER" id="PTHR47163">
    <property type="entry name" value="DDE_TNP_IS1595 DOMAIN-CONTAINING PROTEIN"/>
    <property type="match status" value="1"/>
</dbReference>
<dbReference type="NCBIfam" id="NF033547">
    <property type="entry name" value="transpos_IS1595"/>
    <property type="match status" value="1"/>
</dbReference>
<accession>A0A814FBM8</accession>
<sequence length="409" mass="47076">MVMNLFLYDVPMVTVKISKSSCWIFFSLFKKPISFINDAIKLWALQMTIIKANEIFKLNGVDNSDYVVTNVYKKLRNLCSAIAKNKIKLGGPGKYVGIDESLVAKAKHNKGKVLKKRQTWIFGMVERGPSGRAFVQVVKDRKGPTLLKILYDHVEPGTKIVIDTWSSYNRISNLKNFKHLIVNHKYHFIDPDSGACTNKIEGLWNHAKRKFKDMNGCSRVHLKSYLDEFLWRHNNTIDRIDSYDKILQEIAYFFPDNQSFEFEKIYDDEEDEVSIFSIRANSDNEEEDDDEDDDSDGDDGTWPTRAQTQLVGDTNTSYERKMEAKIQSLDQELNKLNLKTNLVKLKSLELERISYEEPKCSAEADKVVEEVILAGHDLACELCKSKGIEKKCKGDRGLKLHISKSHKRK</sequence>
<dbReference type="Pfam" id="PF12762">
    <property type="entry name" value="DDE_Tnp_IS1595"/>
    <property type="match status" value="1"/>
</dbReference>
<keyword evidence="4" id="KW-1185">Reference proteome</keyword>
<evidence type="ECO:0000313" key="4">
    <source>
        <dbReference type="Proteomes" id="UP000663879"/>
    </source>
</evidence>
<evidence type="ECO:0000313" key="3">
    <source>
        <dbReference type="EMBL" id="CAF0980655.1"/>
    </source>
</evidence>
<dbReference type="EMBL" id="CAJNOC010003393">
    <property type="protein sequence ID" value="CAF0980655.1"/>
    <property type="molecule type" value="Genomic_DNA"/>
</dbReference>
<dbReference type="InterPro" id="IPR024445">
    <property type="entry name" value="Tnp_ISXO2-like"/>
</dbReference>
<name>A0A814FBM8_9BILA</name>
<evidence type="ECO:0000259" key="2">
    <source>
        <dbReference type="SMART" id="SM01126"/>
    </source>
</evidence>
<gene>
    <name evidence="3" type="ORF">OXX778_LOCUS15401</name>
</gene>
<dbReference type="OrthoDB" id="5862080at2759"/>
<dbReference type="AlphaFoldDB" id="A0A814FBM8"/>
<organism evidence="3 4">
    <name type="scientific">Brachionus calyciflorus</name>
    <dbReference type="NCBI Taxonomy" id="104777"/>
    <lineage>
        <taxon>Eukaryota</taxon>
        <taxon>Metazoa</taxon>
        <taxon>Spiralia</taxon>
        <taxon>Gnathifera</taxon>
        <taxon>Rotifera</taxon>
        <taxon>Eurotatoria</taxon>
        <taxon>Monogononta</taxon>
        <taxon>Pseudotrocha</taxon>
        <taxon>Ploima</taxon>
        <taxon>Brachionidae</taxon>
        <taxon>Brachionus</taxon>
    </lineage>
</organism>
<proteinExistence type="predicted"/>
<evidence type="ECO:0000256" key="1">
    <source>
        <dbReference type="SAM" id="MobiDB-lite"/>
    </source>
</evidence>
<protein>
    <recommendedName>
        <fullName evidence="2">ISXO2-like transposase domain-containing protein</fullName>
    </recommendedName>
</protein>
<comment type="caution">
    <text evidence="3">The sequence shown here is derived from an EMBL/GenBank/DDBJ whole genome shotgun (WGS) entry which is preliminary data.</text>
</comment>
<dbReference type="PANTHER" id="PTHR47163:SF3">
    <property type="entry name" value="PROTEIN CBG18017"/>
    <property type="match status" value="1"/>
</dbReference>
<dbReference type="Proteomes" id="UP000663879">
    <property type="component" value="Unassembled WGS sequence"/>
</dbReference>
<feature type="compositionally biased region" description="Acidic residues" evidence="1">
    <location>
        <begin position="283"/>
        <end position="299"/>
    </location>
</feature>